<dbReference type="Pfam" id="PF03235">
    <property type="entry name" value="GmrSD_N"/>
    <property type="match status" value="1"/>
</dbReference>
<dbReference type="eggNOG" id="COG2865">
    <property type="taxonomic scope" value="Bacteria"/>
</dbReference>
<evidence type="ECO:0000259" key="2">
    <source>
        <dbReference type="Pfam" id="PF04326"/>
    </source>
</evidence>
<dbReference type="InterPro" id="IPR004919">
    <property type="entry name" value="GmrSD_N"/>
</dbReference>
<name>F2IK68_FLUTR</name>
<accession>F2IK68</accession>
<dbReference type="HOGENOM" id="CLU_032637_2_0_10"/>
<dbReference type="eggNOG" id="COG1479">
    <property type="taxonomic scope" value="Bacteria"/>
</dbReference>
<dbReference type="RefSeq" id="WP_013685739.1">
    <property type="nucleotide sequence ID" value="NC_015321.1"/>
</dbReference>
<sequence length="593" mass="67208">MIESPTGMSIMQIYEHYRKEQVFVNRRYQRKLVWSLKEKQSLIDSILLKYPVPLILLTKTDDGFEIIDGMQRLNAFFGFIENEFPIFQDGEERYFNTNDYTFSRTQINEGKFIAKEGEGINYISQENVSAFISYQFPLTVFKSTKSDDINETFRRINSGGRHLSAQEVRQAGNTSKFADIVREIASEIRGDSSNNVLLLSHMPSISIDTREPLGYGVSALDTFWCKQGVLRITDLRESEDEQFIADILLSIALETPFPSSKIEFNNYYGTGDNDKSNEVEIKINAVGKENISSDIKLVFSEIVSFCDTHLGVDNLKRIVNPGAASNPIKEDFYTIYMAFHSLIIKENKLPFDVEGIKNALNNIHSRLTRDRKYTTTSGRIANIQVCKGLLEPHFKLSDQTFRSTTSLTLDFQNFLMRSKVEAATYDYKQGLYSLSPNGRTFSDENFENKILKNIAALANLGKGKKGFLFLGVTDKEADTLQVEALDNLTNVSRYQGFGIVGLEREAILKGVSLDDYIAFITDKISKSELPSDLVKKVTKVITPITYHDRTVLMIEVECGNAPVYFKDNMYQRDGANCKIVTGSAQGDIFKLFI</sequence>
<dbReference type="Gene3D" id="3.30.950.30">
    <property type="entry name" value="Schlafen, AAA domain"/>
    <property type="match status" value="1"/>
</dbReference>
<dbReference type="PANTHER" id="PTHR39639">
    <property type="entry name" value="CHROMOSOME 16, WHOLE GENOME SHOTGUN SEQUENCE"/>
    <property type="match status" value="1"/>
</dbReference>
<dbReference type="KEGG" id="fte:Fluta_0966"/>
<organism evidence="3 4">
    <name type="scientific">Fluviicola taffensis (strain DSM 16823 / NCIMB 13979 / RW262)</name>
    <dbReference type="NCBI Taxonomy" id="755732"/>
    <lineage>
        <taxon>Bacteria</taxon>
        <taxon>Pseudomonadati</taxon>
        <taxon>Bacteroidota</taxon>
        <taxon>Flavobacteriia</taxon>
        <taxon>Flavobacteriales</taxon>
        <taxon>Crocinitomicaceae</taxon>
        <taxon>Fluviicola</taxon>
    </lineage>
</organism>
<dbReference type="InterPro" id="IPR007421">
    <property type="entry name" value="Schlafen_AlbA_2_dom"/>
</dbReference>
<gene>
    <name evidence="3" type="ordered locus">Fluta_0966</name>
</gene>
<dbReference type="EMBL" id="CP002542">
    <property type="protein sequence ID" value="AEA42967.1"/>
    <property type="molecule type" value="Genomic_DNA"/>
</dbReference>
<dbReference type="Pfam" id="PF04326">
    <property type="entry name" value="SLFN_AlbA_2"/>
    <property type="match status" value="1"/>
</dbReference>
<dbReference type="Proteomes" id="UP000007463">
    <property type="component" value="Chromosome"/>
</dbReference>
<dbReference type="PANTHER" id="PTHR39639:SF1">
    <property type="entry name" value="DUF262 DOMAIN-CONTAINING PROTEIN"/>
    <property type="match status" value="1"/>
</dbReference>
<evidence type="ECO:0000259" key="1">
    <source>
        <dbReference type="Pfam" id="PF03235"/>
    </source>
</evidence>
<keyword evidence="4" id="KW-1185">Reference proteome</keyword>
<dbReference type="InterPro" id="IPR038461">
    <property type="entry name" value="Schlafen_AlbA_2_dom_sf"/>
</dbReference>
<feature type="domain" description="Schlafen AlbA-2" evidence="2">
    <location>
        <begin position="439"/>
        <end position="579"/>
    </location>
</feature>
<dbReference type="AlphaFoldDB" id="F2IK68"/>
<reference evidence="3 4" key="1">
    <citation type="journal article" date="2011" name="Stand. Genomic Sci.">
        <title>Complete genome sequence of the gliding freshwater bacterium Fluviicola taffensis type strain (RW262).</title>
        <authorList>
            <person name="Woyke T."/>
            <person name="Chertkov O."/>
            <person name="Lapidus A."/>
            <person name="Nolan M."/>
            <person name="Lucas S."/>
            <person name="Del Rio T.G."/>
            <person name="Tice H."/>
            <person name="Cheng J.F."/>
            <person name="Tapia R."/>
            <person name="Han C."/>
            <person name="Goodwin L."/>
            <person name="Pitluck S."/>
            <person name="Liolios K."/>
            <person name="Pagani I."/>
            <person name="Ivanova N."/>
            <person name="Huntemann M."/>
            <person name="Mavromatis K."/>
            <person name="Mikhailova N."/>
            <person name="Pati A."/>
            <person name="Chen A."/>
            <person name="Palaniappan K."/>
            <person name="Land M."/>
            <person name="Hauser L."/>
            <person name="Brambilla E.M."/>
            <person name="Rohde M."/>
            <person name="Mwirichia R."/>
            <person name="Sikorski J."/>
            <person name="Tindall B.J."/>
            <person name="Goker M."/>
            <person name="Bristow J."/>
            <person name="Eisen J.A."/>
            <person name="Markowitz V."/>
            <person name="Hugenholtz P."/>
            <person name="Klenk H.P."/>
            <person name="Kyrpides N.C."/>
        </authorList>
    </citation>
    <scope>NUCLEOTIDE SEQUENCE [LARGE SCALE GENOMIC DNA]</scope>
    <source>
        <strain evidence="4">DSM 16823 / RW262 / RW262</strain>
    </source>
</reference>
<evidence type="ECO:0000313" key="3">
    <source>
        <dbReference type="EMBL" id="AEA42967.1"/>
    </source>
</evidence>
<protein>
    <submittedName>
        <fullName evidence="3">Uncharacterized protein</fullName>
    </submittedName>
</protein>
<reference evidence="4" key="2">
    <citation type="submission" date="2011-02" db="EMBL/GenBank/DDBJ databases">
        <title>The complete genome of Fluviicola taffensis DSM 16823.</title>
        <authorList>
            <consortium name="US DOE Joint Genome Institute (JGI-PGF)"/>
            <person name="Lucas S."/>
            <person name="Copeland A."/>
            <person name="Lapidus A."/>
            <person name="Bruce D."/>
            <person name="Goodwin L."/>
            <person name="Pitluck S."/>
            <person name="Kyrpides N."/>
            <person name="Mavromatis K."/>
            <person name="Ivanova N."/>
            <person name="Mikhailova N."/>
            <person name="Pagani I."/>
            <person name="Chertkov O."/>
            <person name="Detter J.C."/>
            <person name="Han C."/>
            <person name="Tapia R."/>
            <person name="Land M."/>
            <person name="Hauser L."/>
            <person name="Markowitz V."/>
            <person name="Cheng J.-F."/>
            <person name="Hugenholtz P."/>
            <person name="Woyke T."/>
            <person name="Wu D."/>
            <person name="Tindall B."/>
            <person name="Pomrenke H.G."/>
            <person name="Brambilla E."/>
            <person name="Klenk H.-P."/>
            <person name="Eisen J.A."/>
        </authorList>
    </citation>
    <scope>NUCLEOTIDE SEQUENCE [LARGE SCALE GENOMIC DNA]</scope>
    <source>
        <strain evidence="4">DSM 16823 / RW262 / RW262</strain>
    </source>
</reference>
<feature type="domain" description="GmrSD restriction endonucleases N-terminal" evidence="1">
    <location>
        <begin position="14"/>
        <end position="171"/>
    </location>
</feature>
<dbReference type="OrthoDB" id="9764212at2"/>
<evidence type="ECO:0000313" key="4">
    <source>
        <dbReference type="Proteomes" id="UP000007463"/>
    </source>
</evidence>
<proteinExistence type="predicted"/>